<name>A0A382UY48_9ZZZZ</name>
<dbReference type="EMBL" id="UINC01147332">
    <property type="protein sequence ID" value="SVD38591.1"/>
    <property type="molecule type" value="Genomic_DNA"/>
</dbReference>
<feature type="non-terminal residue" evidence="1">
    <location>
        <position position="28"/>
    </location>
</feature>
<reference evidence="1" key="1">
    <citation type="submission" date="2018-05" db="EMBL/GenBank/DDBJ databases">
        <authorList>
            <person name="Lanie J.A."/>
            <person name="Ng W.-L."/>
            <person name="Kazmierczak K.M."/>
            <person name="Andrzejewski T.M."/>
            <person name="Davidsen T.M."/>
            <person name="Wayne K.J."/>
            <person name="Tettelin H."/>
            <person name="Glass J.I."/>
            <person name="Rusch D."/>
            <person name="Podicherti R."/>
            <person name="Tsui H.-C.T."/>
            <person name="Winkler M.E."/>
        </authorList>
    </citation>
    <scope>NUCLEOTIDE SEQUENCE</scope>
</reference>
<accession>A0A382UY48</accession>
<organism evidence="1">
    <name type="scientific">marine metagenome</name>
    <dbReference type="NCBI Taxonomy" id="408172"/>
    <lineage>
        <taxon>unclassified sequences</taxon>
        <taxon>metagenomes</taxon>
        <taxon>ecological metagenomes</taxon>
    </lineage>
</organism>
<dbReference type="AlphaFoldDB" id="A0A382UY48"/>
<evidence type="ECO:0000313" key="1">
    <source>
        <dbReference type="EMBL" id="SVD38591.1"/>
    </source>
</evidence>
<gene>
    <name evidence="1" type="ORF">METZ01_LOCUS391445</name>
</gene>
<protein>
    <submittedName>
        <fullName evidence="1">Uncharacterized protein</fullName>
    </submittedName>
</protein>
<sequence>MLHTTLHPSVSAAADGILPKWAVASGQR</sequence>
<proteinExistence type="predicted"/>